<dbReference type="EMBL" id="MSCW01000001">
    <property type="protein sequence ID" value="ONF45136.1"/>
    <property type="molecule type" value="Genomic_DNA"/>
</dbReference>
<accession>A0A1V2DXM8</accession>
<feature type="region of interest" description="Disordered" evidence="1">
    <location>
        <begin position="168"/>
        <end position="190"/>
    </location>
</feature>
<organism evidence="3 4">
    <name type="scientific">Marinobacter lutaoensis</name>
    <dbReference type="NCBI Taxonomy" id="135739"/>
    <lineage>
        <taxon>Bacteria</taxon>
        <taxon>Pseudomonadati</taxon>
        <taxon>Pseudomonadota</taxon>
        <taxon>Gammaproteobacteria</taxon>
        <taxon>Pseudomonadales</taxon>
        <taxon>Marinobacteraceae</taxon>
        <taxon>Marinobacter</taxon>
    </lineage>
</organism>
<feature type="region of interest" description="Disordered" evidence="1">
    <location>
        <begin position="312"/>
        <end position="366"/>
    </location>
</feature>
<dbReference type="InterPro" id="IPR021136">
    <property type="entry name" value="Flagellar_hook_control-like_C"/>
</dbReference>
<keyword evidence="4" id="KW-1185">Reference proteome</keyword>
<proteinExistence type="predicted"/>
<dbReference type="Gene3D" id="3.30.750.140">
    <property type="match status" value="1"/>
</dbReference>
<dbReference type="CDD" id="cd17470">
    <property type="entry name" value="T3SS_Flik_C"/>
    <property type="match status" value="1"/>
</dbReference>
<dbReference type="AlphaFoldDB" id="A0A1V2DXM8"/>
<dbReference type="InterPro" id="IPR038610">
    <property type="entry name" value="FliK-like_C_sf"/>
</dbReference>
<dbReference type="InterPro" id="IPR052563">
    <property type="entry name" value="FliK"/>
</dbReference>
<feature type="domain" description="Flagellar hook-length control protein-like C-terminal" evidence="2">
    <location>
        <begin position="242"/>
        <end position="321"/>
    </location>
</feature>
<dbReference type="PANTHER" id="PTHR37533:SF2">
    <property type="entry name" value="FLAGELLAR HOOK-LENGTH CONTROL PROTEIN"/>
    <property type="match status" value="1"/>
</dbReference>
<evidence type="ECO:0000313" key="4">
    <source>
        <dbReference type="Proteomes" id="UP000189339"/>
    </source>
</evidence>
<dbReference type="Proteomes" id="UP000189339">
    <property type="component" value="Unassembled WGS sequence"/>
</dbReference>
<evidence type="ECO:0000313" key="3">
    <source>
        <dbReference type="EMBL" id="ONF45136.1"/>
    </source>
</evidence>
<feature type="region of interest" description="Disordered" evidence="1">
    <location>
        <begin position="1"/>
        <end position="103"/>
    </location>
</feature>
<sequence>MPQQMVLPQTPAELGLERSAGKASAGKASKTEDSRFDSVSQAERKRMDRRQSEAAEQSERPPEAPAREDADPPRETTTDGGVAEPSGTTTDREAASEDAEADATPVYVPITFAELQAALSASPGEDGTELPAAGQLPRVGLLAGTSSAGTGTTSSGATGQFLDAFLGTMAGNDSPRSADGTSPTGAGLRLQGNLDLTSQNATLTASQRTAAESAVPLRGYATSVDVPVGHAEWGDKLVGKLSWLTARNLSVAEIHLTPPDMGPLEVKVRVHNEQANITVHAANPVVRDQLELHSHRLRDMLGEQGLSLARFDVSDQPGNQSGGQSSGDGPGGEPAAAHTPGLDGVEPEQRAGHLDLSWNGEVDVFA</sequence>
<dbReference type="PANTHER" id="PTHR37533">
    <property type="entry name" value="FLAGELLAR HOOK-LENGTH CONTROL PROTEIN"/>
    <property type="match status" value="1"/>
</dbReference>
<comment type="caution">
    <text evidence="3">The sequence shown here is derived from an EMBL/GenBank/DDBJ whole genome shotgun (WGS) entry which is preliminary data.</text>
</comment>
<evidence type="ECO:0000256" key="1">
    <source>
        <dbReference type="SAM" id="MobiDB-lite"/>
    </source>
</evidence>
<name>A0A1V2DXM8_9GAMM</name>
<protein>
    <recommendedName>
        <fullName evidence="2">Flagellar hook-length control protein-like C-terminal domain-containing protein</fullName>
    </recommendedName>
</protein>
<reference evidence="3 4" key="1">
    <citation type="submission" date="2016-12" db="EMBL/GenBank/DDBJ databases">
        <title>Marinobacter lutaoensis whole genome sequencing.</title>
        <authorList>
            <person name="Verma A."/>
            <person name="Krishnamurthi S."/>
        </authorList>
    </citation>
    <scope>NUCLEOTIDE SEQUENCE [LARGE SCALE GENOMIC DNA]</scope>
    <source>
        <strain evidence="3 4">T5054</strain>
    </source>
</reference>
<dbReference type="STRING" id="135739.BTO32_01280"/>
<gene>
    <name evidence="3" type="ORF">BTO32_01280</name>
</gene>
<evidence type="ECO:0000259" key="2">
    <source>
        <dbReference type="Pfam" id="PF02120"/>
    </source>
</evidence>
<dbReference type="OrthoDB" id="1792985at2"/>
<feature type="compositionally biased region" description="Basic and acidic residues" evidence="1">
    <location>
        <begin position="29"/>
        <end position="77"/>
    </location>
</feature>
<dbReference type="Pfam" id="PF02120">
    <property type="entry name" value="Flg_hook"/>
    <property type="match status" value="1"/>
</dbReference>
<dbReference type="RefSeq" id="WP_076722631.1">
    <property type="nucleotide sequence ID" value="NZ_MSCW01000001.1"/>
</dbReference>
<feature type="compositionally biased region" description="Gly residues" evidence="1">
    <location>
        <begin position="320"/>
        <end position="332"/>
    </location>
</feature>